<evidence type="ECO:0000256" key="7">
    <source>
        <dbReference type="ARBA" id="ARBA00022982"/>
    </source>
</evidence>
<proteinExistence type="inferred from homology"/>
<comment type="cofactor">
    <cofactor evidence="12">
        <name>[2Fe-2S] cluster</name>
        <dbReference type="ChEBI" id="CHEBI:190135"/>
    </cofactor>
    <text evidence="12">Binds 1 [2Fe-2S] cluster per subunit.</text>
</comment>
<dbReference type="GO" id="GO:0016491">
    <property type="term" value="F:oxidoreductase activity"/>
    <property type="evidence" value="ECO:0007669"/>
    <property type="project" value="InterPro"/>
</dbReference>
<comment type="caution">
    <text evidence="14">The sequence shown here is derived from an EMBL/GenBank/DDBJ whole genome shotgun (WGS) entry which is preliminary data.</text>
</comment>
<evidence type="ECO:0000256" key="9">
    <source>
        <dbReference type="ARBA" id="ARBA00023014"/>
    </source>
</evidence>
<keyword evidence="15" id="KW-1185">Reference proteome</keyword>
<feature type="binding site" evidence="11">
    <location>
        <begin position="79"/>
        <end position="80"/>
    </location>
    <ligand>
        <name>FAD</name>
        <dbReference type="ChEBI" id="CHEBI:57692"/>
    </ligand>
</feature>
<evidence type="ECO:0000259" key="13">
    <source>
        <dbReference type="PROSITE" id="PS51384"/>
    </source>
</evidence>
<dbReference type="AlphaFoldDB" id="A0A0W0GKE8"/>
<dbReference type="GO" id="GO:0050660">
    <property type="term" value="F:flavin adenine dinucleotide binding"/>
    <property type="evidence" value="ECO:0007669"/>
    <property type="project" value="InterPro"/>
</dbReference>
<dbReference type="Proteomes" id="UP000053947">
    <property type="component" value="Unassembled WGS sequence"/>
</dbReference>
<keyword evidence="9 12" id="KW-0411">Iron-sulfur</keyword>
<evidence type="ECO:0000256" key="12">
    <source>
        <dbReference type="PIRSR" id="PIRSR006816-2"/>
    </source>
</evidence>
<dbReference type="InterPro" id="IPR037117">
    <property type="entry name" value="Dihydroorotate_DH_ele_sf"/>
</dbReference>
<protein>
    <submittedName>
        <fullName evidence="14">2-polyprenylphenol hydroxylase or related flavodoxin oxidoreductase</fullName>
    </submittedName>
</protein>
<gene>
    <name evidence="14" type="ORF">DEALK_18930</name>
</gene>
<evidence type="ECO:0000256" key="2">
    <source>
        <dbReference type="ARBA" id="ARBA00022448"/>
    </source>
</evidence>
<dbReference type="GO" id="GO:0051537">
    <property type="term" value="F:2 iron, 2 sulfur cluster binding"/>
    <property type="evidence" value="ECO:0007669"/>
    <property type="project" value="UniProtKB-KW"/>
</dbReference>
<evidence type="ECO:0000256" key="3">
    <source>
        <dbReference type="ARBA" id="ARBA00022630"/>
    </source>
</evidence>
<comment type="cofactor">
    <cofactor evidence="10">
        <name>[2Fe-2S] cluster</name>
        <dbReference type="ChEBI" id="CHEBI:190135"/>
    </cofactor>
</comment>
<dbReference type="InterPro" id="IPR017927">
    <property type="entry name" value="FAD-bd_FR_type"/>
</dbReference>
<dbReference type="SUPFAM" id="SSF52343">
    <property type="entry name" value="Ferredoxin reductase-like, C-terminal NADP-linked domain"/>
    <property type="match status" value="1"/>
</dbReference>
<dbReference type="OrthoDB" id="9789468at2"/>
<dbReference type="SUPFAM" id="SSF63380">
    <property type="entry name" value="Riboflavin synthase domain-like"/>
    <property type="match status" value="1"/>
</dbReference>
<dbReference type="EMBL" id="LFDV01000002">
    <property type="protein sequence ID" value="KTB49045.1"/>
    <property type="molecule type" value="Genomic_DNA"/>
</dbReference>
<evidence type="ECO:0000256" key="1">
    <source>
        <dbReference type="ARBA" id="ARBA00006422"/>
    </source>
</evidence>
<dbReference type="InterPro" id="IPR017938">
    <property type="entry name" value="Riboflavin_synthase-like_b-brl"/>
</dbReference>
<dbReference type="Gene3D" id="3.40.50.80">
    <property type="entry name" value="Nucleotide-binding domain of ferredoxin-NADP reductase (FNR) module"/>
    <property type="match status" value="1"/>
</dbReference>
<evidence type="ECO:0000256" key="5">
    <source>
        <dbReference type="ARBA" id="ARBA00022723"/>
    </source>
</evidence>
<evidence type="ECO:0000256" key="4">
    <source>
        <dbReference type="ARBA" id="ARBA00022714"/>
    </source>
</evidence>
<organism evidence="14 15">
    <name type="scientific">Dehalogenimonas alkenigignens</name>
    <dbReference type="NCBI Taxonomy" id="1217799"/>
    <lineage>
        <taxon>Bacteria</taxon>
        <taxon>Bacillati</taxon>
        <taxon>Chloroflexota</taxon>
        <taxon>Dehalococcoidia</taxon>
        <taxon>Dehalococcoidales</taxon>
        <taxon>Dehalococcoidaceae</taxon>
        <taxon>Dehalogenimonas</taxon>
    </lineage>
</organism>
<evidence type="ECO:0000313" key="15">
    <source>
        <dbReference type="Proteomes" id="UP000053947"/>
    </source>
</evidence>
<keyword evidence="4 12" id="KW-0001">2Fe-2S</keyword>
<dbReference type="PANTHER" id="PTHR43513">
    <property type="entry name" value="DIHYDROOROTATE DEHYDROGENASE B (NAD(+)), ELECTRON TRANSFER SUBUNIT"/>
    <property type="match status" value="1"/>
</dbReference>
<dbReference type="Gene3D" id="2.10.240.10">
    <property type="entry name" value="Dihydroorotate dehydrogenase, electron transfer subunit"/>
    <property type="match status" value="1"/>
</dbReference>
<dbReference type="RefSeq" id="WP_058439945.1">
    <property type="nucleotide sequence ID" value="NZ_QEFQ01000008.1"/>
</dbReference>
<dbReference type="InterPro" id="IPR039261">
    <property type="entry name" value="FNR_nucleotide-bd"/>
</dbReference>
<dbReference type="CDD" id="cd06218">
    <property type="entry name" value="DHOD_e_trans"/>
    <property type="match status" value="1"/>
</dbReference>
<feature type="binding site" evidence="12">
    <location>
        <position position="223"/>
    </location>
    <ligand>
        <name>[2Fe-2S] cluster</name>
        <dbReference type="ChEBI" id="CHEBI:190135"/>
    </ligand>
</feature>
<feature type="domain" description="FAD-binding FR-type" evidence="13">
    <location>
        <begin position="6"/>
        <end position="104"/>
    </location>
</feature>
<dbReference type="GO" id="GO:0046872">
    <property type="term" value="F:metal ion binding"/>
    <property type="evidence" value="ECO:0007669"/>
    <property type="project" value="UniProtKB-KW"/>
</dbReference>
<dbReference type="InterPro" id="IPR019480">
    <property type="entry name" value="Dihydroorotate_DH_Fe-S-bd"/>
</dbReference>
<feature type="binding site" evidence="12">
    <location>
        <position position="243"/>
    </location>
    <ligand>
        <name>[2Fe-2S] cluster</name>
        <dbReference type="ChEBI" id="CHEBI:190135"/>
    </ligand>
</feature>
<keyword evidence="3 11" id="KW-0285">Flavoprotein</keyword>
<comment type="cofactor">
    <cofactor evidence="11">
        <name>FAD</name>
        <dbReference type="ChEBI" id="CHEBI:57692"/>
    </cofactor>
    <text evidence="11">Binds 1 FAD per subunit.</text>
</comment>
<comment type="similarity">
    <text evidence="1">Belongs to the PyrK family.</text>
</comment>
<evidence type="ECO:0000256" key="6">
    <source>
        <dbReference type="ARBA" id="ARBA00022827"/>
    </source>
</evidence>
<keyword evidence="5 12" id="KW-0479">Metal-binding</keyword>
<sequence length="262" mass="28106">MLNTKPSLVSATVLSNEVVMPGVFSLRLYCPEIAAAARPGQFVMLKCGESLLLRRPISISDANAPSGQIGLMIALIGKGTDWLSRRQPGEELDVLGPLGNSFEIDDRAERLLLVAGGMGIAPLNFLANKAAALGKNVTLILGARTGELLCPSSHLPDVNECVLCTEDASVGIKGRVTDCPDAHVEMVQQIFACGPLPMYRALAKDPRFKNKPMQLSLEVRMACGIGLCYGCTVNTRQGLKQVCQDGPVFEAQDILWQELADL</sequence>
<feature type="binding site" evidence="11">
    <location>
        <begin position="55"/>
        <end position="58"/>
    </location>
    <ligand>
        <name>FAD</name>
        <dbReference type="ChEBI" id="CHEBI:57692"/>
    </ligand>
</feature>
<dbReference type="InterPro" id="IPR012165">
    <property type="entry name" value="Cyt_c3_hydrogenase_gsu"/>
</dbReference>
<dbReference type="GO" id="GO:0006221">
    <property type="term" value="P:pyrimidine nucleotide biosynthetic process"/>
    <property type="evidence" value="ECO:0007669"/>
    <property type="project" value="InterPro"/>
</dbReference>
<feature type="binding site" evidence="12">
    <location>
        <position position="231"/>
    </location>
    <ligand>
        <name>[2Fe-2S] cluster</name>
        <dbReference type="ChEBI" id="CHEBI:190135"/>
    </ligand>
</feature>
<keyword evidence="7" id="KW-0249">Electron transport</keyword>
<evidence type="ECO:0000256" key="10">
    <source>
        <dbReference type="ARBA" id="ARBA00034078"/>
    </source>
</evidence>
<dbReference type="STRING" id="1217799.DEALK_18930"/>
<dbReference type="PIRSF" id="PIRSF006816">
    <property type="entry name" value="Cyc3_hyd_g"/>
    <property type="match status" value="1"/>
</dbReference>
<keyword evidence="8 12" id="KW-0408">Iron</keyword>
<keyword evidence="2" id="KW-0813">Transport</keyword>
<dbReference type="Pfam" id="PF10418">
    <property type="entry name" value="DHODB_Fe-S_bind"/>
    <property type="match status" value="1"/>
</dbReference>
<evidence type="ECO:0000256" key="8">
    <source>
        <dbReference type="ARBA" id="ARBA00023004"/>
    </source>
</evidence>
<feature type="binding site" evidence="12">
    <location>
        <position position="228"/>
    </location>
    <ligand>
        <name>[2Fe-2S] cluster</name>
        <dbReference type="ChEBI" id="CHEBI:190135"/>
    </ligand>
</feature>
<evidence type="ECO:0000313" key="14">
    <source>
        <dbReference type="EMBL" id="KTB49045.1"/>
    </source>
</evidence>
<dbReference type="PROSITE" id="PS51384">
    <property type="entry name" value="FAD_FR"/>
    <property type="match status" value="1"/>
</dbReference>
<accession>A0A0W0GKE8</accession>
<dbReference type="Gene3D" id="2.40.30.10">
    <property type="entry name" value="Translation factors"/>
    <property type="match status" value="1"/>
</dbReference>
<dbReference type="InterPro" id="IPR050353">
    <property type="entry name" value="PyrK_electron_transfer"/>
</dbReference>
<keyword evidence="6 11" id="KW-0274">FAD</keyword>
<evidence type="ECO:0000256" key="11">
    <source>
        <dbReference type="PIRSR" id="PIRSR006816-1"/>
    </source>
</evidence>
<dbReference type="PANTHER" id="PTHR43513:SF3">
    <property type="entry name" value="DIHYDROOROTATE DEHYDROGENASE B (NAD(+)), ELECTRON TRANSFER SUBUNIT-RELATED"/>
    <property type="match status" value="1"/>
</dbReference>
<reference evidence="14 15" key="1">
    <citation type="submission" date="2015-06" db="EMBL/GenBank/DDBJ databases">
        <title>Genome sequence of the organohalide-respiring Dehalogenimonas alkenigignens type strain (IP3-3T).</title>
        <authorList>
            <person name="Key T.A."/>
            <person name="Richmond D.P."/>
            <person name="Bowman K.S."/>
            <person name="Cho Y.-J."/>
            <person name="Chun J."/>
            <person name="da Costa M.S."/>
            <person name="Rainey F.A."/>
            <person name="Moe W.M."/>
        </authorList>
    </citation>
    <scope>NUCLEOTIDE SEQUENCE [LARGE SCALE GENOMIC DNA]</scope>
    <source>
        <strain evidence="14 15">IP3-3</strain>
    </source>
</reference>
<name>A0A0W0GKE8_9CHLR</name>
<dbReference type="PATRIC" id="fig|1217799.6.peg.1948"/>